<keyword evidence="3" id="KW-1185">Reference proteome</keyword>
<reference evidence="3" key="1">
    <citation type="submission" date="2016-10" db="EMBL/GenBank/DDBJ databases">
        <authorList>
            <person name="Varghese N."/>
            <person name="Submissions S."/>
        </authorList>
    </citation>
    <scope>NUCLEOTIDE SEQUENCE [LARGE SCALE GENOMIC DNA]</scope>
    <source>
        <strain evidence="3">CGMCC 1.7715</strain>
    </source>
</reference>
<feature type="domain" description="DUF11" evidence="1">
    <location>
        <begin position="262"/>
        <end position="374"/>
    </location>
</feature>
<dbReference type="Proteomes" id="UP000199331">
    <property type="component" value="Unassembled WGS sequence"/>
</dbReference>
<dbReference type="EMBL" id="FOWZ01000002">
    <property type="protein sequence ID" value="SFP08108.1"/>
    <property type="molecule type" value="Genomic_DNA"/>
</dbReference>
<proteinExistence type="predicted"/>
<dbReference type="Pfam" id="PF01345">
    <property type="entry name" value="DUF11"/>
    <property type="match status" value="1"/>
</dbReference>
<evidence type="ECO:0000313" key="2">
    <source>
        <dbReference type="EMBL" id="SFP08108.1"/>
    </source>
</evidence>
<name>A0A1I5MER6_9SPHN</name>
<dbReference type="NCBIfam" id="TIGR01451">
    <property type="entry name" value="B_ant_repeat"/>
    <property type="match status" value="2"/>
</dbReference>
<evidence type="ECO:0000313" key="3">
    <source>
        <dbReference type="Proteomes" id="UP000199331"/>
    </source>
</evidence>
<dbReference type="InterPro" id="IPR047589">
    <property type="entry name" value="DUF11_rpt"/>
</dbReference>
<dbReference type="STRING" id="604088.SAMN04488060_1324"/>
<dbReference type="AlphaFoldDB" id="A0A1I5MER6"/>
<gene>
    <name evidence="2" type="ORF">SAMN04488060_1324</name>
</gene>
<organism evidence="2 3">
    <name type="scientific">Qipengyuania nanhaisediminis</name>
    <dbReference type="NCBI Taxonomy" id="604088"/>
    <lineage>
        <taxon>Bacteria</taxon>
        <taxon>Pseudomonadati</taxon>
        <taxon>Pseudomonadota</taxon>
        <taxon>Alphaproteobacteria</taxon>
        <taxon>Sphingomonadales</taxon>
        <taxon>Erythrobacteraceae</taxon>
        <taxon>Qipengyuania</taxon>
    </lineage>
</organism>
<evidence type="ECO:0000259" key="1">
    <source>
        <dbReference type="Pfam" id="PF01345"/>
    </source>
</evidence>
<dbReference type="RefSeq" id="WP_245755802.1">
    <property type="nucleotide sequence ID" value="NZ_FOWZ01000002.1"/>
</dbReference>
<sequence>MSTGKSGSVNTLFTMSAYLEGMVWTAAKSFRKIAMAWLALVIAILMPATASAQDATVDWANANAVSLTSLPSGTTVAGSDGTTATVDWGVTLNGSGSFTPAFATDYVSYFAGQIGNGQSPLFVGFNNASYDPGDKITVTITLSRAVGNLRFSLDDIDAGNYVDAIEVYYDDDTAGVMSNAASNPAFWSIGSSVARTNDATVNGWRGVGASDQFASDGTISFAFGEQAVRRIRVVYYSYTGTGNPGNQYLGLSDLTYQGPGADLSLSKALVGSPPVQGGTATWRLTVSNSVTSTQTPTGIVVRDTLPAGFSFVSSSGTGSFNSATGDWSVGSLAPGNSVSLTITGTVSSAAGTTITNTAQITASSANDPDSTVNNGVTTEDDYASFSFVVQSGNPPGIPPTLSCSAGSSVFDWDRITTWTPGSVDNSYAFSAFGNVRFQLTNNGAYINNAAFGGQSPTVANVFTGGLQPAQSSLTVLADQPNRSGVVQVTITLPRAFTGVQFSIYDVDFAAGQFTDRVQVTGRNSGTTVNPILTNGNVNTVSGNTATGTGASNSDQALGNVVVTFNQAVDTIVLTYGNAASAPVDPGQQGIGLHDITVCNPSTTLSVTKVSSVISDPINDDSNPKAIPGAIIEYLITVSNTGGVATDANSVVVTDDGPADAKMCLVSRTGGPVIFGAGSSNVSYTFSSLASATDSIAFSNDNAATFNYTPTADADGCDQAITDFRVVPSGAFSGGGSFTIRVRYKIE</sequence>
<accession>A0A1I5MER6</accession>
<dbReference type="InterPro" id="IPR001434">
    <property type="entry name" value="OmcB-like_DUF11"/>
</dbReference>
<dbReference type="Gene3D" id="2.60.40.1170">
    <property type="entry name" value="Mu homology domain, subdomain B"/>
    <property type="match status" value="1"/>
</dbReference>
<protein>
    <submittedName>
        <fullName evidence="2">Conserved repeat domain-containing protein</fullName>
    </submittedName>
</protein>